<keyword evidence="1" id="KW-1133">Transmembrane helix</keyword>
<accession>A0A8J2K5I6</accession>
<name>A0A8J2K5I6_9HEXA</name>
<gene>
    <name evidence="2" type="ORF">AFUS01_LOCUS17238</name>
</gene>
<sequence length="81" mass="9003">MGFVRGGLTEVTRHVLRGNQKLLGWILLASAFDGIIFLILIIFDLAKCGFFKRGAKEWLNSIIAEAEAETETEPGTPERPK</sequence>
<organism evidence="2 3">
    <name type="scientific">Allacma fusca</name>
    <dbReference type="NCBI Taxonomy" id="39272"/>
    <lineage>
        <taxon>Eukaryota</taxon>
        <taxon>Metazoa</taxon>
        <taxon>Ecdysozoa</taxon>
        <taxon>Arthropoda</taxon>
        <taxon>Hexapoda</taxon>
        <taxon>Collembola</taxon>
        <taxon>Symphypleona</taxon>
        <taxon>Sminthuridae</taxon>
        <taxon>Allacma</taxon>
    </lineage>
</organism>
<evidence type="ECO:0000313" key="3">
    <source>
        <dbReference type="Proteomes" id="UP000708208"/>
    </source>
</evidence>
<dbReference type="AlphaFoldDB" id="A0A8J2K5I6"/>
<feature type="non-terminal residue" evidence="2">
    <location>
        <position position="1"/>
    </location>
</feature>
<evidence type="ECO:0000313" key="2">
    <source>
        <dbReference type="EMBL" id="CAG7728461.1"/>
    </source>
</evidence>
<reference evidence="2" key="1">
    <citation type="submission" date="2021-06" db="EMBL/GenBank/DDBJ databases">
        <authorList>
            <person name="Hodson N. C."/>
            <person name="Mongue J. A."/>
            <person name="Jaron S. K."/>
        </authorList>
    </citation>
    <scope>NUCLEOTIDE SEQUENCE</scope>
</reference>
<feature type="transmembrane region" description="Helical" evidence="1">
    <location>
        <begin position="22"/>
        <end position="43"/>
    </location>
</feature>
<dbReference type="EMBL" id="CAJVCH010163917">
    <property type="protein sequence ID" value="CAG7728461.1"/>
    <property type="molecule type" value="Genomic_DNA"/>
</dbReference>
<dbReference type="Proteomes" id="UP000708208">
    <property type="component" value="Unassembled WGS sequence"/>
</dbReference>
<keyword evidence="3" id="KW-1185">Reference proteome</keyword>
<keyword evidence="1" id="KW-0472">Membrane</keyword>
<evidence type="ECO:0000256" key="1">
    <source>
        <dbReference type="SAM" id="Phobius"/>
    </source>
</evidence>
<protein>
    <submittedName>
        <fullName evidence="2">Uncharacterized protein</fullName>
    </submittedName>
</protein>
<proteinExistence type="predicted"/>
<keyword evidence="1" id="KW-0812">Transmembrane</keyword>
<comment type="caution">
    <text evidence="2">The sequence shown here is derived from an EMBL/GenBank/DDBJ whole genome shotgun (WGS) entry which is preliminary data.</text>
</comment>